<protein>
    <recommendedName>
        <fullName evidence="4">DoxX-like family protein</fullName>
    </recommendedName>
</protein>
<comment type="caution">
    <text evidence="2">The sequence shown here is derived from an EMBL/GenBank/DDBJ whole genome shotgun (WGS) entry which is preliminary data.</text>
</comment>
<dbReference type="EMBL" id="QGHB01000004">
    <property type="protein sequence ID" value="PWK86888.1"/>
    <property type="molecule type" value="Genomic_DNA"/>
</dbReference>
<evidence type="ECO:0000313" key="3">
    <source>
        <dbReference type="Proteomes" id="UP000246005"/>
    </source>
</evidence>
<evidence type="ECO:0008006" key="4">
    <source>
        <dbReference type="Google" id="ProtNLM"/>
    </source>
</evidence>
<name>A0A316I334_9PSEU</name>
<keyword evidence="1" id="KW-0812">Transmembrane</keyword>
<evidence type="ECO:0000256" key="1">
    <source>
        <dbReference type="SAM" id="Phobius"/>
    </source>
</evidence>
<reference evidence="2 3" key="1">
    <citation type="submission" date="2018-05" db="EMBL/GenBank/DDBJ databases">
        <title>Genomic Encyclopedia of Type Strains, Phase IV (KMG-IV): sequencing the most valuable type-strain genomes for metagenomic binning, comparative biology and taxonomic classification.</title>
        <authorList>
            <person name="Goeker M."/>
        </authorList>
    </citation>
    <scope>NUCLEOTIDE SEQUENCE [LARGE SCALE GENOMIC DNA]</scope>
    <source>
        <strain evidence="2 3">DSM 45480</strain>
    </source>
</reference>
<keyword evidence="1" id="KW-1133">Transmembrane helix</keyword>
<dbReference type="Proteomes" id="UP000246005">
    <property type="component" value="Unassembled WGS sequence"/>
</dbReference>
<evidence type="ECO:0000313" key="2">
    <source>
        <dbReference type="EMBL" id="PWK86888.1"/>
    </source>
</evidence>
<keyword evidence="1" id="KW-0472">Membrane</keyword>
<sequence>MWLWTIAAVVQLASSALALMDGQHLLADLVAEVAQGFPAEAAATRERVAVAVLGLLLGTGPLLALLELGCVIALNRGKRWARVLLALLAGGAVVHAMIAVGGLRSAYLVGLVVASGIAVLAVIVSFQPAARVWFGGGEK</sequence>
<proteinExistence type="predicted"/>
<gene>
    <name evidence="2" type="ORF">C8D88_10449</name>
</gene>
<feature type="transmembrane region" description="Helical" evidence="1">
    <location>
        <begin position="81"/>
        <end position="100"/>
    </location>
</feature>
<dbReference type="AlphaFoldDB" id="A0A316I334"/>
<feature type="transmembrane region" description="Helical" evidence="1">
    <location>
        <begin position="106"/>
        <end position="126"/>
    </location>
</feature>
<accession>A0A316I334</accession>
<feature type="transmembrane region" description="Helical" evidence="1">
    <location>
        <begin position="48"/>
        <end position="74"/>
    </location>
</feature>
<organism evidence="2 3">
    <name type="scientific">Lentzea atacamensis</name>
    <dbReference type="NCBI Taxonomy" id="531938"/>
    <lineage>
        <taxon>Bacteria</taxon>
        <taxon>Bacillati</taxon>
        <taxon>Actinomycetota</taxon>
        <taxon>Actinomycetes</taxon>
        <taxon>Pseudonocardiales</taxon>
        <taxon>Pseudonocardiaceae</taxon>
        <taxon>Lentzea</taxon>
    </lineage>
</organism>